<keyword evidence="1" id="KW-0521">NADP</keyword>
<dbReference type="InterPro" id="IPR014189">
    <property type="entry name" value="Quinone_OxRdtase_PIG3"/>
</dbReference>
<evidence type="ECO:0000313" key="4">
    <source>
        <dbReference type="EMBL" id="CAB4633552.1"/>
    </source>
</evidence>
<evidence type="ECO:0000259" key="3">
    <source>
        <dbReference type="SMART" id="SM00829"/>
    </source>
</evidence>
<evidence type="ECO:0000256" key="2">
    <source>
        <dbReference type="ARBA" id="ARBA00023002"/>
    </source>
</evidence>
<dbReference type="InterPro" id="IPR036291">
    <property type="entry name" value="NAD(P)-bd_dom_sf"/>
</dbReference>
<dbReference type="EMBL" id="CAEZVB010000143">
    <property type="protein sequence ID" value="CAB4633552.1"/>
    <property type="molecule type" value="Genomic_DNA"/>
</dbReference>
<dbReference type="AlphaFoldDB" id="A0A6J6J951"/>
<dbReference type="InterPro" id="IPR013149">
    <property type="entry name" value="ADH-like_C"/>
</dbReference>
<accession>A0A6J6J951</accession>
<sequence length="344" mass="36511">MRPKKGKSLRKWHSHFVHAITQPNGFGSYDTLEWSQSPDPVAAPGEVVITIAATAVNRADTLQRIGKYNPPAGSTDIIGLECAGVISEVGVGVTRFKVGDRVCALLAGGGYAEKVAVPIEQVMPIPGKLSLLEAASLPEVACTVWSNVFMTANLKQGEWLLIHGGGSGIGTHAIQLAKAAGVRIAVTAGSQKKLDTCAALGAELLINYNEQDFVAVIKQDIGGVDVILDMVGAKYLEKNIDLLNRNGRIAIIGMLGGIKGEINLQALLQKNGTIHAMALRSRPVSEKNEICRAVERSVWPWIEAGLVQPSIDLELPIQQAGEAHRMIEAGEATGKVVLVVNGDL</sequence>
<dbReference type="GO" id="GO:0070402">
    <property type="term" value="F:NADPH binding"/>
    <property type="evidence" value="ECO:0007669"/>
    <property type="project" value="TreeGrafter"/>
</dbReference>
<dbReference type="CDD" id="cd05276">
    <property type="entry name" value="p53_inducible_oxidoreductase"/>
    <property type="match status" value="1"/>
</dbReference>
<evidence type="ECO:0000256" key="1">
    <source>
        <dbReference type="ARBA" id="ARBA00022857"/>
    </source>
</evidence>
<dbReference type="Pfam" id="PF00107">
    <property type="entry name" value="ADH_zinc_N"/>
    <property type="match status" value="1"/>
</dbReference>
<dbReference type="PANTHER" id="PTHR48106:SF8">
    <property type="entry name" value="OS02G0805600 PROTEIN"/>
    <property type="match status" value="1"/>
</dbReference>
<dbReference type="InterPro" id="IPR020843">
    <property type="entry name" value="ER"/>
</dbReference>
<dbReference type="SMART" id="SM00829">
    <property type="entry name" value="PKS_ER"/>
    <property type="match status" value="1"/>
</dbReference>
<dbReference type="GO" id="GO:0016651">
    <property type="term" value="F:oxidoreductase activity, acting on NAD(P)H"/>
    <property type="evidence" value="ECO:0007669"/>
    <property type="project" value="TreeGrafter"/>
</dbReference>
<gene>
    <name evidence="4" type="ORF">UFOPK1908_01618</name>
</gene>
<dbReference type="SUPFAM" id="SSF51735">
    <property type="entry name" value="NAD(P)-binding Rossmann-fold domains"/>
    <property type="match status" value="1"/>
</dbReference>
<dbReference type="Pfam" id="PF08240">
    <property type="entry name" value="ADH_N"/>
    <property type="match status" value="1"/>
</dbReference>
<dbReference type="PANTHER" id="PTHR48106">
    <property type="entry name" value="QUINONE OXIDOREDUCTASE PIG3-RELATED"/>
    <property type="match status" value="1"/>
</dbReference>
<organism evidence="4">
    <name type="scientific">freshwater metagenome</name>
    <dbReference type="NCBI Taxonomy" id="449393"/>
    <lineage>
        <taxon>unclassified sequences</taxon>
        <taxon>metagenomes</taxon>
        <taxon>ecological metagenomes</taxon>
    </lineage>
</organism>
<proteinExistence type="predicted"/>
<protein>
    <submittedName>
        <fullName evidence="4">Unannotated protein</fullName>
    </submittedName>
</protein>
<dbReference type="Gene3D" id="3.90.180.10">
    <property type="entry name" value="Medium-chain alcohol dehydrogenases, catalytic domain"/>
    <property type="match status" value="1"/>
</dbReference>
<dbReference type="Gene3D" id="3.40.50.720">
    <property type="entry name" value="NAD(P)-binding Rossmann-like Domain"/>
    <property type="match status" value="1"/>
</dbReference>
<name>A0A6J6J951_9ZZZZ</name>
<reference evidence="4" key="1">
    <citation type="submission" date="2020-05" db="EMBL/GenBank/DDBJ databases">
        <authorList>
            <person name="Chiriac C."/>
            <person name="Salcher M."/>
            <person name="Ghai R."/>
            <person name="Kavagutti S V."/>
        </authorList>
    </citation>
    <scope>NUCLEOTIDE SEQUENCE</scope>
</reference>
<dbReference type="SUPFAM" id="SSF50129">
    <property type="entry name" value="GroES-like"/>
    <property type="match status" value="1"/>
</dbReference>
<dbReference type="InterPro" id="IPR011032">
    <property type="entry name" value="GroES-like_sf"/>
</dbReference>
<feature type="domain" description="Enoyl reductase (ER)" evidence="3">
    <location>
        <begin position="27"/>
        <end position="338"/>
    </location>
</feature>
<dbReference type="NCBIfam" id="TIGR02824">
    <property type="entry name" value="quinone_pig3"/>
    <property type="match status" value="1"/>
</dbReference>
<dbReference type="InterPro" id="IPR013154">
    <property type="entry name" value="ADH-like_N"/>
</dbReference>
<keyword evidence="2" id="KW-0560">Oxidoreductase</keyword>